<dbReference type="SUPFAM" id="SSF47413">
    <property type="entry name" value="lambda repressor-like DNA-binding domains"/>
    <property type="match status" value="1"/>
</dbReference>
<dbReference type="InterPro" id="IPR001387">
    <property type="entry name" value="Cro/C1-type_HTH"/>
</dbReference>
<dbReference type="SMART" id="SM00530">
    <property type="entry name" value="HTH_XRE"/>
    <property type="match status" value="1"/>
</dbReference>
<gene>
    <name evidence="2" type="ORF">DWX31_14995</name>
</gene>
<protein>
    <recommendedName>
        <fullName evidence="1">HTH cro/C1-type domain-containing protein</fullName>
    </recommendedName>
</protein>
<evidence type="ECO:0000259" key="1">
    <source>
        <dbReference type="PROSITE" id="PS50943"/>
    </source>
</evidence>
<dbReference type="Proteomes" id="UP000261023">
    <property type="component" value="Unassembled WGS sequence"/>
</dbReference>
<evidence type="ECO:0000313" key="3">
    <source>
        <dbReference type="Proteomes" id="UP000261023"/>
    </source>
</evidence>
<comment type="caution">
    <text evidence="2">The sequence shown here is derived from an EMBL/GenBank/DDBJ whole genome shotgun (WGS) entry which is preliminary data.</text>
</comment>
<dbReference type="Gene3D" id="1.10.260.40">
    <property type="entry name" value="lambda repressor-like DNA-binding domains"/>
    <property type="match status" value="1"/>
</dbReference>
<dbReference type="InterPro" id="IPR010744">
    <property type="entry name" value="Phage_CI_N"/>
</dbReference>
<dbReference type="Pfam" id="PF07022">
    <property type="entry name" value="Phage_CI_repr"/>
    <property type="match status" value="1"/>
</dbReference>
<dbReference type="PROSITE" id="PS50943">
    <property type="entry name" value="HTH_CROC1"/>
    <property type="match status" value="1"/>
</dbReference>
<dbReference type="CDD" id="cd00093">
    <property type="entry name" value="HTH_XRE"/>
    <property type="match status" value="1"/>
</dbReference>
<accession>A0A3E3DKQ6</accession>
<proteinExistence type="predicted"/>
<dbReference type="EMBL" id="QTJW01000009">
    <property type="protein sequence ID" value="RGD69894.1"/>
    <property type="molecule type" value="Genomic_DNA"/>
</dbReference>
<dbReference type="RefSeq" id="WP_117502395.1">
    <property type="nucleotide sequence ID" value="NZ_QTJW01000009.1"/>
</dbReference>
<dbReference type="InterPro" id="IPR010982">
    <property type="entry name" value="Lambda_DNA-bd_dom_sf"/>
</dbReference>
<dbReference type="OrthoDB" id="1928139at2"/>
<dbReference type="GO" id="GO:0045892">
    <property type="term" value="P:negative regulation of DNA-templated transcription"/>
    <property type="evidence" value="ECO:0007669"/>
    <property type="project" value="InterPro"/>
</dbReference>
<name>A0A3E3DKQ6_9FIRM</name>
<dbReference type="GO" id="GO:0003677">
    <property type="term" value="F:DNA binding"/>
    <property type="evidence" value="ECO:0007669"/>
    <property type="project" value="InterPro"/>
</dbReference>
<sequence>MEIIERITETLEKRDKKATDLCDRLGIRTSTMSTWKTRNSDPPAKYIKPIADFLGVSVHYLLTGEEAPARKLTTAEEDELLELYRALPQNKQFEFIGELKGFLKAYTESQKYLDKEKRLSV</sequence>
<reference evidence="2 3" key="1">
    <citation type="submission" date="2018-08" db="EMBL/GenBank/DDBJ databases">
        <title>A genome reference for cultivated species of the human gut microbiota.</title>
        <authorList>
            <person name="Zou Y."/>
            <person name="Xue W."/>
            <person name="Luo G."/>
        </authorList>
    </citation>
    <scope>NUCLEOTIDE SEQUENCE [LARGE SCALE GENOMIC DNA]</scope>
    <source>
        <strain evidence="2 3">AF19-13AC</strain>
    </source>
</reference>
<evidence type="ECO:0000313" key="2">
    <source>
        <dbReference type="EMBL" id="RGD69894.1"/>
    </source>
</evidence>
<dbReference type="AlphaFoldDB" id="A0A3E3DKQ6"/>
<organism evidence="2 3">
    <name type="scientific">Hungatella hathewayi</name>
    <dbReference type="NCBI Taxonomy" id="154046"/>
    <lineage>
        <taxon>Bacteria</taxon>
        <taxon>Bacillati</taxon>
        <taxon>Bacillota</taxon>
        <taxon>Clostridia</taxon>
        <taxon>Lachnospirales</taxon>
        <taxon>Lachnospiraceae</taxon>
        <taxon>Hungatella</taxon>
    </lineage>
</organism>
<feature type="domain" description="HTH cro/C1-type" evidence="1">
    <location>
        <begin position="7"/>
        <end position="61"/>
    </location>
</feature>